<dbReference type="InterPro" id="IPR036390">
    <property type="entry name" value="WH_DNA-bd_sf"/>
</dbReference>
<dbReference type="Gene3D" id="3.40.190.290">
    <property type="match status" value="1"/>
</dbReference>
<dbReference type="GO" id="GO:0003700">
    <property type="term" value="F:DNA-binding transcription factor activity"/>
    <property type="evidence" value="ECO:0007669"/>
    <property type="project" value="InterPro"/>
</dbReference>
<dbReference type="SUPFAM" id="SSF46785">
    <property type="entry name" value="Winged helix' DNA-binding domain"/>
    <property type="match status" value="1"/>
</dbReference>
<dbReference type="GO" id="GO:0010628">
    <property type="term" value="P:positive regulation of gene expression"/>
    <property type="evidence" value="ECO:0007669"/>
    <property type="project" value="TreeGrafter"/>
</dbReference>
<accession>A0A4R3ME48</accession>
<dbReference type="Proteomes" id="UP000295525">
    <property type="component" value="Unassembled WGS sequence"/>
</dbReference>
<keyword evidence="2" id="KW-0805">Transcription regulation</keyword>
<dbReference type="InterPro" id="IPR000847">
    <property type="entry name" value="LysR_HTH_N"/>
</dbReference>
<dbReference type="AlphaFoldDB" id="A0A4R3ME48"/>
<keyword evidence="3 6" id="KW-0238">DNA-binding</keyword>
<evidence type="ECO:0000313" key="7">
    <source>
        <dbReference type="Proteomes" id="UP000295525"/>
    </source>
</evidence>
<reference evidence="6 7" key="1">
    <citation type="submission" date="2019-03" db="EMBL/GenBank/DDBJ databases">
        <title>Genomic Encyclopedia of Type Strains, Phase IV (KMG-IV): sequencing the most valuable type-strain genomes for metagenomic binning, comparative biology and taxonomic classification.</title>
        <authorList>
            <person name="Goeker M."/>
        </authorList>
    </citation>
    <scope>NUCLEOTIDE SEQUENCE [LARGE SCALE GENOMIC DNA]</scope>
    <source>
        <strain evidence="6 7">DSM 24591</strain>
    </source>
</reference>
<proteinExistence type="inferred from homology"/>
<evidence type="ECO:0000313" key="6">
    <source>
        <dbReference type="EMBL" id="TCT10417.1"/>
    </source>
</evidence>
<gene>
    <name evidence="6" type="ORF">EDC26_102377</name>
</gene>
<dbReference type="PANTHER" id="PTHR30427">
    <property type="entry name" value="TRANSCRIPTIONAL ACTIVATOR PROTEIN LYSR"/>
    <property type="match status" value="1"/>
</dbReference>
<keyword evidence="4" id="KW-0804">Transcription</keyword>
<comment type="caution">
    <text evidence="6">The sequence shown here is derived from an EMBL/GenBank/DDBJ whole genome shotgun (WGS) entry which is preliminary data.</text>
</comment>
<name>A0A4R3ME48_9BURK</name>
<dbReference type="InterPro" id="IPR036388">
    <property type="entry name" value="WH-like_DNA-bd_sf"/>
</dbReference>
<evidence type="ECO:0000256" key="4">
    <source>
        <dbReference type="ARBA" id="ARBA00023163"/>
    </source>
</evidence>
<dbReference type="InterPro" id="IPR005119">
    <property type="entry name" value="LysR_subst-bd"/>
</dbReference>
<dbReference type="PRINTS" id="PR00039">
    <property type="entry name" value="HTHLYSR"/>
</dbReference>
<protein>
    <submittedName>
        <fullName evidence="6">DNA-binding transcriptional LysR family regulator</fullName>
    </submittedName>
</protein>
<sequence>MRLRHIEVINAIRATGTLSAAAELLSLTQPGVSQILQSAERQLGYALFTRSKGRLIPTREAVTLFPEIERLDRQLDAVQQIADNLRVRRDDTLRVLAAPALAQTIVPEAVLALRARYPDVRVAVRADYSAAATTSLALLEADVGILYHSPSHPAIREQLLGMSELVLVGHPSSLPLAPGIGLDALGAFGLIGPDAADPVGKLLTQALRSQNIQLNIRITAQSYHSVVSLVEKSGGVGIIDAVTAISARERGLRVIPIRPKIELPIVASTASGGEHSMLSQHFVAACETVVSTHL</sequence>
<comment type="similarity">
    <text evidence="1">Belongs to the LysR transcriptional regulatory family.</text>
</comment>
<dbReference type="PROSITE" id="PS50931">
    <property type="entry name" value="HTH_LYSR"/>
    <property type="match status" value="1"/>
</dbReference>
<dbReference type="PANTHER" id="PTHR30427:SF1">
    <property type="entry name" value="TRANSCRIPTIONAL ACTIVATOR PROTEIN LYSR"/>
    <property type="match status" value="1"/>
</dbReference>
<dbReference type="OrthoDB" id="8849678at2"/>
<dbReference type="SUPFAM" id="SSF53850">
    <property type="entry name" value="Periplasmic binding protein-like II"/>
    <property type="match status" value="1"/>
</dbReference>
<dbReference type="RefSeq" id="WP_132579990.1">
    <property type="nucleotide sequence ID" value="NZ_SMAJ01000002.1"/>
</dbReference>
<feature type="domain" description="HTH lysR-type" evidence="5">
    <location>
        <begin position="1"/>
        <end position="58"/>
    </location>
</feature>
<keyword evidence="7" id="KW-1185">Reference proteome</keyword>
<dbReference type="GO" id="GO:0043565">
    <property type="term" value="F:sequence-specific DNA binding"/>
    <property type="evidence" value="ECO:0007669"/>
    <property type="project" value="TreeGrafter"/>
</dbReference>
<dbReference type="Gene3D" id="1.10.10.10">
    <property type="entry name" value="Winged helix-like DNA-binding domain superfamily/Winged helix DNA-binding domain"/>
    <property type="match status" value="1"/>
</dbReference>
<dbReference type="Pfam" id="PF00126">
    <property type="entry name" value="HTH_1"/>
    <property type="match status" value="1"/>
</dbReference>
<evidence type="ECO:0000256" key="1">
    <source>
        <dbReference type="ARBA" id="ARBA00009437"/>
    </source>
</evidence>
<organism evidence="6 7">
    <name type="scientific">Paralcaligenes ureilyticus</name>
    <dbReference type="NCBI Taxonomy" id="627131"/>
    <lineage>
        <taxon>Bacteria</taxon>
        <taxon>Pseudomonadati</taxon>
        <taxon>Pseudomonadota</taxon>
        <taxon>Betaproteobacteria</taxon>
        <taxon>Burkholderiales</taxon>
        <taxon>Alcaligenaceae</taxon>
        <taxon>Paralcaligenes</taxon>
    </lineage>
</organism>
<evidence type="ECO:0000259" key="5">
    <source>
        <dbReference type="PROSITE" id="PS50931"/>
    </source>
</evidence>
<dbReference type="Pfam" id="PF03466">
    <property type="entry name" value="LysR_substrate"/>
    <property type="match status" value="1"/>
</dbReference>
<evidence type="ECO:0000256" key="3">
    <source>
        <dbReference type="ARBA" id="ARBA00023125"/>
    </source>
</evidence>
<evidence type="ECO:0000256" key="2">
    <source>
        <dbReference type="ARBA" id="ARBA00023015"/>
    </source>
</evidence>
<dbReference type="EMBL" id="SMAJ01000002">
    <property type="protein sequence ID" value="TCT10417.1"/>
    <property type="molecule type" value="Genomic_DNA"/>
</dbReference>